<protein>
    <submittedName>
        <fullName evidence="2">Uncharacterized protein</fullName>
    </submittedName>
</protein>
<feature type="non-terminal residue" evidence="2">
    <location>
        <position position="399"/>
    </location>
</feature>
<dbReference type="OMA" id="HKLTFFI"/>
<organism evidence="2 3">
    <name type="scientific">Rhodotorula graminis (strain WP1)</name>
    <dbReference type="NCBI Taxonomy" id="578459"/>
    <lineage>
        <taxon>Eukaryota</taxon>
        <taxon>Fungi</taxon>
        <taxon>Dikarya</taxon>
        <taxon>Basidiomycota</taxon>
        <taxon>Pucciniomycotina</taxon>
        <taxon>Microbotryomycetes</taxon>
        <taxon>Sporidiobolales</taxon>
        <taxon>Sporidiobolaceae</taxon>
        <taxon>Rhodotorula</taxon>
    </lineage>
</organism>
<feature type="compositionally biased region" description="Low complexity" evidence="1">
    <location>
        <begin position="87"/>
        <end position="106"/>
    </location>
</feature>
<evidence type="ECO:0000256" key="1">
    <source>
        <dbReference type="SAM" id="MobiDB-lite"/>
    </source>
</evidence>
<dbReference type="EMBL" id="KQ474086">
    <property type="protein sequence ID" value="KPV72525.1"/>
    <property type="molecule type" value="Genomic_DNA"/>
</dbReference>
<accession>A0A0N8PZJ8</accession>
<sequence length="399" mass="43514">MASPQVPRPRSLVAIRSRHACQCSNALTISSLSSLLSDLSSSHAAHSRDDRIAAFRQDWLLGLLARTRPLELVPHGHEETYSDGMHSPASSLSSSAAPPASSRAPLVDAAAASARSVLPSTPTPTPDDDHADVPPTPLVPHDALSRGVLFERTLKRHLALSHQLVRHRDFASLASAARRAMRLALSCPSRPSPESVPVYLACGLVDSVDWTHEYRERGWAAPGVRWGVLRPDLVRFVEVEGGKGKKAGDKEGDRVVEWEVVEVKWAGKQTDFTYTNWKIQAGFYHLTLSRLLSQIPNLVPSHKLTFFISHDPHSAAAYTERSVALRTTMAFVEHHLFVLVPRWLDAVTVREWDRLQDGLRSTPQTPTRTAGAPTLGASTAAAAAAGPHTFLEKLQASIA</sequence>
<name>A0A0N8PZJ8_RHOGW</name>
<proteinExistence type="predicted"/>
<dbReference type="RefSeq" id="XP_018268574.1">
    <property type="nucleotide sequence ID" value="XM_018417943.1"/>
</dbReference>
<dbReference type="Proteomes" id="UP000053890">
    <property type="component" value="Unassembled WGS sequence"/>
</dbReference>
<keyword evidence="3" id="KW-1185">Reference proteome</keyword>
<dbReference type="GeneID" id="28978391"/>
<evidence type="ECO:0000313" key="3">
    <source>
        <dbReference type="Proteomes" id="UP000053890"/>
    </source>
</evidence>
<gene>
    <name evidence="2" type="ORF">RHOBADRAFT_55630</name>
</gene>
<evidence type="ECO:0000313" key="2">
    <source>
        <dbReference type="EMBL" id="KPV72525.1"/>
    </source>
</evidence>
<dbReference type="OrthoDB" id="2527245at2759"/>
<feature type="region of interest" description="Disordered" evidence="1">
    <location>
        <begin position="76"/>
        <end position="138"/>
    </location>
</feature>
<reference evidence="2 3" key="1">
    <citation type="journal article" date="2015" name="Front. Microbiol.">
        <title>Genome sequence of the plant growth promoting endophytic yeast Rhodotorula graminis WP1.</title>
        <authorList>
            <person name="Firrincieli A."/>
            <person name="Otillar R."/>
            <person name="Salamov A."/>
            <person name="Schmutz J."/>
            <person name="Khan Z."/>
            <person name="Redman R.S."/>
            <person name="Fleck N.D."/>
            <person name="Lindquist E."/>
            <person name="Grigoriev I.V."/>
            <person name="Doty S.L."/>
        </authorList>
    </citation>
    <scope>NUCLEOTIDE SEQUENCE [LARGE SCALE GENOMIC DNA]</scope>
    <source>
        <strain evidence="2 3">WP1</strain>
    </source>
</reference>
<dbReference type="AlphaFoldDB" id="A0A0N8PZJ8"/>